<evidence type="ECO:0000313" key="2">
    <source>
        <dbReference type="EMBL" id="CAF5170733.1"/>
    </source>
</evidence>
<dbReference type="AlphaFoldDB" id="A0A8S3GQ55"/>
<protein>
    <submittedName>
        <fullName evidence="2">Uncharacterized protein</fullName>
    </submittedName>
</protein>
<proteinExistence type="predicted"/>
<evidence type="ECO:0000256" key="1">
    <source>
        <dbReference type="SAM" id="Phobius"/>
    </source>
</evidence>
<feature type="transmembrane region" description="Helical" evidence="1">
    <location>
        <begin position="40"/>
        <end position="60"/>
    </location>
</feature>
<keyword evidence="1" id="KW-0472">Membrane</keyword>
<sequence length="89" mass="10288">FLVELTTTNESLSIPKNQIRSFMQQDASHTLITIDATDVIGNNGALILLLICFMLFFYTLNELGWYSYDKSSNTIFTFKRNSTFEFERS</sequence>
<comment type="caution">
    <text evidence="2">The sequence shown here is derived from an EMBL/GenBank/DDBJ whole genome shotgun (WGS) entry which is preliminary data.</text>
</comment>
<evidence type="ECO:0000313" key="3">
    <source>
        <dbReference type="Proteomes" id="UP000676336"/>
    </source>
</evidence>
<keyword evidence="1" id="KW-0812">Transmembrane</keyword>
<gene>
    <name evidence="2" type="ORF">SMN809_LOCUS65484</name>
</gene>
<keyword evidence="1" id="KW-1133">Transmembrane helix</keyword>
<reference evidence="2" key="1">
    <citation type="submission" date="2021-02" db="EMBL/GenBank/DDBJ databases">
        <authorList>
            <person name="Nowell W R."/>
        </authorList>
    </citation>
    <scope>NUCLEOTIDE SEQUENCE</scope>
</reference>
<name>A0A8S3GQ55_9BILA</name>
<feature type="non-terminal residue" evidence="2">
    <location>
        <position position="1"/>
    </location>
</feature>
<dbReference type="Proteomes" id="UP000676336">
    <property type="component" value="Unassembled WGS sequence"/>
</dbReference>
<dbReference type="EMBL" id="CAJOBI010311378">
    <property type="protein sequence ID" value="CAF5170733.1"/>
    <property type="molecule type" value="Genomic_DNA"/>
</dbReference>
<organism evidence="2 3">
    <name type="scientific">Rotaria magnacalcarata</name>
    <dbReference type="NCBI Taxonomy" id="392030"/>
    <lineage>
        <taxon>Eukaryota</taxon>
        <taxon>Metazoa</taxon>
        <taxon>Spiralia</taxon>
        <taxon>Gnathifera</taxon>
        <taxon>Rotifera</taxon>
        <taxon>Eurotatoria</taxon>
        <taxon>Bdelloidea</taxon>
        <taxon>Philodinida</taxon>
        <taxon>Philodinidae</taxon>
        <taxon>Rotaria</taxon>
    </lineage>
</organism>
<accession>A0A8S3GQ55</accession>